<comment type="caution">
    <text evidence="6">The sequence shown here is derived from an EMBL/GenBank/DDBJ whole genome shotgun (WGS) entry which is preliminary data.</text>
</comment>
<gene>
    <name evidence="6" type="ORF">FJM67_04985</name>
</gene>
<keyword evidence="7" id="KW-1185">Reference proteome</keyword>
<dbReference type="InterPro" id="IPR050095">
    <property type="entry name" value="ECF_ABC_transporter_ATP-bd"/>
</dbReference>
<dbReference type="GO" id="GO:0043190">
    <property type="term" value="C:ATP-binding cassette (ABC) transporter complex"/>
    <property type="evidence" value="ECO:0007669"/>
    <property type="project" value="TreeGrafter"/>
</dbReference>
<evidence type="ECO:0000256" key="3">
    <source>
        <dbReference type="ARBA" id="ARBA00022840"/>
    </source>
</evidence>
<feature type="transmembrane region" description="Helical" evidence="4">
    <location>
        <begin position="116"/>
        <end position="143"/>
    </location>
</feature>
<dbReference type="EMBL" id="VFRR01000006">
    <property type="protein sequence ID" value="TPE54303.1"/>
    <property type="molecule type" value="Genomic_DNA"/>
</dbReference>
<evidence type="ECO:0000256" key="1">
    <source>
        <dbReference type="ARBA" id="ARBA00022448"/>
    </source>
</evidence>
<dbReference type="GO" id="GO:0016887">
    <property type="term" value="F:ATP hydrolysis activity"/>
    <property type="evidence" value="ECO:0007669"/>
    <property type="project" value="InterPro"/>
</dbReference>
<evidence type="ECO:0000313" key="6">
    <source>
        <dbReference type="EMBL" id="TPE54303.1"/>
    </source>
</evidence>
<dbReference type="GO" id="GO:0005524">
    <property type="term" value="F:ATP binding"/>
    <property type="evidence" value="ECO:0007669"/>
    <property type="project" value="UniProtKB-KW"/>
</dbReference>
<dbReference type="Proteomes" id="UP000315901">
    <property type="component" value="Unassembled WGS sequence"/>
</dbReference>
<sequence>MKDKLTYYIQQSGSEFDWHSYQYIKEHAIDKLLSEVNPLFNDPLFSVSLHRGQLADLRHVPDIFLIKTDEWHFVRRADDNYLLDDKTPVKAAELAQHEVIYLEEVPKKLASRDFMLVLLSFFPRVNALLLLAAPFALIPAFYANLFNTRMIYNDSAYTLVFLTVCFSVLWSGEFFLKKWVKFQHIRQVDQKAIKIEKYLFALMPFSRLPDNLIKMRQIESNRRGIWDNGASLIADIAIFFIAYLALAAVLGLASVYLLVFYLVMGVILVWARYRNYKAYLEHEAAQQEMLTERLSICGNGQQLRFYDFESSFSQFEGASKAIFLADKKISHVNFNWDELVRYSSFLASFSLFIVMFYQAKIDVAIFSVLIALLVLNGRISAAVTAIVSKGFQLLIARYHLQQSVEPFLDSITGNCYTRGVSLDEIDAIELKNTNILVGETPLLQNVNLTLRKGETYGITGGIGAGKSTLVKTLVSLNDAYQGSILFNRLYEANNLDRHVFADCVGYLDMNSQFIRGSLFHNFYIRGVRDKDTIIRLVRSVFPNINLDYEFLYKTDIHHIPMSSGQRRKLQLYMTITPNKSLLVLDEALTNLSLEEIMAVRKYIAMTAPRAILLIVTHDRTLINMMPNIIKVDQGTVTLAKTATVKIS</sequence>
<name>A0A501WX89_9GAMM</name>
<evidence type="ECO:0000256" key="2">
    <source>
        <dbReference type="ARBA" id="ARBA00022741"/>
    </source>
</evidence>
<feature type="transmembrane region" description="Helical" evidence="4">
    <location>
        <begin position="155"/>
        <end position="176"/>
    </location>
</feature>
<dbReference type="InterPro" id="IPR027417">
    <property type="entry name" value="P-loop_NTPase"/>
</dbReference>
<feature type="transmembrane region" description="Helical" evidence="4">
    <location>
        <begin position="252"/>
        <end position="271"/>
    </location>
</feature>
<dbReference type="Gene3D" id="3.40.50.300">
    <property type="entry name" value="P-loop containing nucleotide triphosphate hydrolases"/>
    <property type="match status" value="1"/>
</dbReference>
<keyword evidence="4" id="KW-1133">Transmembrane helix</keyword>
<keyword evidence="2" id="KW-0547">Nucleotide-binding</keyword>
<proteinExistence type="predicted"/>
<accession>A0A501WX89</accession>
<dbReference type="Pfam" id="PF00005">
    <property type="entry name" value="ABC_tran"/>
    <property type="match status" value="1"/>
</dbReference>
<dbReference type="InterPro" id="IPR003439">
    <property type="entry name" value="ABC_transporter-like_ATP-bd"/>
</dbReference>
<evidence type="ECO:0000313" key="7">
    <source>
        <dbReference type="Proteomes" id="UP000315901"/>
    </source>
</evidence>
<organism evidence="6 7">
    <name type="scientific">Maribrevibacterium harenarium</name>
    <dbReference type="NCBI Taxonomy" id="2589817"/>
    <lineage>
        <taxon>Bacteria</taxon>
        <taxon>Pseudomonadati</taxon>
        <taxon>Pseudomonadota</taxon>
        <taxon>Gammaproteobacteria</taxon>
        <taxon>Oceanospirillales</taxon>
        <taxon>Oceanospirillaceae</taxon>
        <taxon>Maribrevibacterium</taxon>
    </lineage>
</organism>
<keyword evidence="4" id="KW-0812">Transmembrane</keyword>
<keyword evidence="1" id="KW-0813">Transport</keyword>
<evidence type="ECO:0000259" key="5">
    <source>
        <dbReference type="PROSITE" id="PS50893"/>
    </source>
</evidence>
<protein>
    <submittedName>
        <fullName evidence="6">ATP-binding cassette domain-containing protein</fullName>
    </submittedName>
</protein>
<feature type="transmembrane region" description="Helical" evidence="4">
    <location>
        <begin position="225"/>
        <end position="246"/>
    </location>
</feature>
<dbReference type="RefSeq" id="WP_140587574.1">
    <property type="nucleotide sequence ID" value="NZ_VFRR01000006.1"/>
</dbReference>
<dbReference type="SUPFAM" id="SSF52540">
    <property type="entry name" value="P-loop containing nucleoside triphosphate hydrolases"/>
    <property type="match status" value="1"/>
</dbReference>
<keyword evidence="3 6" id="KW-0067">ATP-binding</keyword>
<dbReference type="AlphaFoldDB" id="A0A501WX89"/>
<feature type="transmembrane region" description="Helical" evidence="4">
    <location>
        <begin position="363"/>
        <end position="387"/>
    </location>
</feature>
<evidence type="ECO:0000256" key="4">
    <source>
        <dbReference type="SAM" id="Phobius"/>
    </source>
</evidence>
<dbReference type="PROSITE" id="PS50893">
    <property type="entry name" value="ABC_TRANSPORTER_2"/>
    <property type="match status" value="1"/>
</dbReference>
<dbReference type="GO" id="GO:0042626">
    <property type="term" value="F:ATPase-coupled transmembrane transporter activity"/>
    <property type="evidence" value="ECO:0007669"/>
    <property type="project" value="TreeGrafter"/>
</dbReference>
<keyword evidence="4" id="KW-0472">Membrane</keyword>
<dbReference type="OrthoDB" id="5906586at2"/>
<feature type="domain" description="ABC transporter" evidence="5">
    <location>
        <begin position="428"/>
        <end position="646"/>
    </location>
</feature>
<reference evidence="6 7" key="1">
    <citation type="submission" date="2019-06" db="EMBL/GenBank/DDBJ databases">
        <title>A novel bacterium of genus Marinomonas, isolated from coastal sand.</title>
        <authorList>
            <person name="Huang H."/>
            <person name="Mo K."/>
            <person name="Hu Y."/>
        </authorList>
    </citation>
    <scope>NUCLEOTIDE SEQUENCE [LARGE SCALE GENOMIC DNA]</scope>
    <source>
        <strain evidence="6 7">HB171799</strain>
    </source>
</reference>
<dbReference type="PANTHER" id="PTHR43553">
    <property type="entry name" value="HEAVY METAL TRANSPORTER"/>
    <property type="match status" value="1"/>
</dbReference>